<dbReference type="NCBIfam" id="TIGR00222">
    <property type="entry name" value="panB"/>
    <property type="match status" value="1"/>
</dbReference>
<dbReference type="EC" id="2.1.2.11" evidence="3 6"/>
<evidence type="ECO:0000256" key="5">
    <source>
        <dbReference type="ARBA" id="ARBA00022679"/>
    </source>
</evidence>
<evidence type="ECO:0000256" key="3">
    <source>
        <dbReference type="ARBA" id="ARBA00012618"/>
    </source>
</evidence>
<dbReference type="PANTHER" id="PTHR20881">
    <property type="entry name" value="3-METHYL-2-OXOBUTANOATE HYDROXYMETHYLTRANSFERASE"/>
    <property type="match status" value="1"/>
</dbReference>
<evidence type="ECO:0000313" key="9">
    <source>
        <dbReference type="Proteomes" id="UP001596302"/>
    </source>
</evidence>
<dbReference type="CDD" id="cd06557">
    <property type="entry name" value="KPHMT-like"/>
    <property type="match status" value="1"/>
</dbReference>
<sequence>MTVCRSTVTEDLEREHHEMATEETKQKLKKITIPMLDEKRRAGDPIVQMAIYDYRSAVIADRIGGVDILCVSDTGGMVLFGHPTTTSVTFDEVMSMTKAVTRGSRYGLRMVDMPFWSFHVSPEQAVDNAGRFVSEGGAEVMKCEGNQHHAANIEAIVKAGIPVQGHIGVTPMRIPQIGGFRAQGKTADRAKELVDDAWAMVDAGCFSILCEVVTDEVAAYLAETLPVPVISLGAGNRTDGVHIITSDLFHMYEEHTPRHSKIYFDIIPVFEKVFRDYRDEVKSRVYPGPEHTVFMKEEERNKFYDLVEADGRAPVTRG</sequence>
<dbReference type="SUPFAM" id="SSF51621">
    <property type="entry name" value="Phosphoenolpyruvate/pyruvate domain"/>
    <property type="match status" value="1"/>
</dbReference>
<keyword evidence="4" id="KW-0566">Pantothenate biosynthesis</keyword>
<evidence type="ECO:0000313" key="8">
    <source>
        <dbReference type="EMBL" id="MFC5996996.1"/>
    </source>
</evidence>
<feature type="region of interest" description="Disordered" evidence="7">
    <location>
        <begin position="1"/>
        <end position="23"/>
    </location>
</feature>
<protein>
    <recommendedName>
        <fullName evidence="3 6">3-methyl-2-oxobutanoate hydroxymethyltransferase</fullName>
        <ecNumber evidence="3 6">2.1.2.11</ecNumber>
    </recommendedName>
</protein>
<keyword evidence="9" id="KW-1185">Reference proteome</keyword>
<dbReference type="InterPro" id="IPR003700">
    <property type="entry name" value="Pantoate_hydroxy_MeTrfase"/>
</dbReference>
<accession>A0ABW1J993</accession>
<dbReference type="PANTHER" id="PTHR20881:SF0">
    <property type="entry name" value="3-METHYL-2-OXOBUTANOATE HYDROXYMETHYLTRANSFERASE"/>
    <property type="match status" value="1"/>
</dbReference>
<name>A0ABW1J993_9PSEU</name>
<evidence type="ECO:0000256" key="7">
    <source>
        <dbReference type="SAM" id="MobiDB-lite"/>
    </source>
</evidence>
<proteinExistence type="inferred from homology"/>
<evidence type="ECO:0000256" key="4">
    <source>
        <dbReference type="ARBA" id="ARBA00022655"/>
    </source>
</evidence>
<dbReference type="Pfam" id="PF02548">
    <property type="entry name" value="Pantoate_transf"/>
    <property type="match status" value="1"/>
</dbReference>
<dbReference type="EMBL" id="JBHSQW010000044">
    <property type="protein sequence ID" value="MFC5996996.1"/>
    <property type="molecule type" value="Genomic_DNA"/>
</dbReference>
<gene>
    <name evidence="8" type="primary">panB</name>
    <name evidence="8" type="ORF">ACFQE5_22550</name>
</gene>
<dbReference type="Proteomes" id="UP001596302">
    <property type="component" value="Unassembled WGS sequence"/>
</dbReference>
<comment type="caution">
    <text evidence="8">The sequence shown here is derived from an EMBL/GenBank/DDBJ whole genome shotgun (WGS) entry which is preliminary data.</text>
</comment>
<organism evidence="8 9">
    <name type="scientific">Pseudonocardia hispaniensis</name>
    <dbReference type="NCBI Taxonomy" id="904933"/>
    <lineage>
        <taxon>Bacteria</taxon>
        <taxon>Bacillati</taxon>
        <taxon>Actinomycetota</taxon>
        <taxon>Actinomycetes</taxon>
        <taxon>Pseudonocardiales</taxon>
        <taxon>Pseudonocardiaceae</taxon>
        <taxon>Pseudonocardia</taxon>
    </lineage>
</organism>
<dbReference type="GO" id="GO:0003864">
    <property type="term" value="F:3-methyl-2-oxobutanoate hydroxymethyltransferase activity"/>
    <property type="evidence" value="ECO:0007669"/>
    <property type="project" value="UniProtKB-EC"/>
</dbReference>
<dbReference type="InterPro" id="IPR015813">
    <property type="entry name" value="Pyrv/PenolPyrv_kinase-like_dom"/>
</dbReference>
<evidence type="ECO:0000256" key="6">
    <source>
        <dbReference type="NCBIfam" id="TIGR00222"/>
    </source>
</evidence>
<reference evidence="9" key="1">
    <citation type="journal article" date="2019" name="Int. J. Syst. Evol. Microbiol.">
        <title>The Global Catalogue of Microorganisms (GCM) 10K type strain sequencing project: providing services to taxonomists for standard genome sequencing and annotation.</title>
        <authorList>
            <consortium name="The Broad Institute Genomics Platform"/>
            <consortium name="The Broad Institute Genome Sequencing Center for Infectious Disease"/>
            <person name="Wu L."/>
            <person name="Ma J."/>
        </authorList>
    </citation>
    <scope>NUCLEOTIDE SEQUENCE [LARGE SCALE GENOMIC DNA]</scope>
    <source>
        <strain evidence="9">CCM 8391</strain>
    </source>
</reference>
<keyword evidence="5 8" id="KW-0808">Transferase</keyword>
<dbReference type="Gene3D" id="3.20.20.60">
    <property type="entry name" value="Phosphoenolpyruvate-binding domains"/>
    <property type="match status" value="1"/>
</dbReference>
<comment type="similarity">
    <text evidence="1">Belongs to the PanB family.</text>
</comment>
<evidence type="ECO:0000256" key="1">
    <source>
        <dbReference type="ARBA" id="ARBA00008676"/>
    </source>
</evidence>
<dbReference type="PIRSF" id="PIRSF000388">
    <property type="entry name" value="Pantoate_hydroxy_MeTrfase"/>
    <property type="match status" value="1"/>
</dbReference>
<dbReference type="RefSeq" id="WP_379587892.1">
    <property type="nucleotide sequence ID" value="NZ_JBHSQW010000044.1"/>
</dbReference>
<comment type="subunit">
    <text evidence="2">Homodecamer; pentamer of dimers.</text>
</comment>
<feature type="compositionally biased region" description="Basic and acidic residues" evidence="7">
    <location>
        <begin position="11"/>
        <end position="23"/>
    </location>
</feature>
<dbReference type="InterPro" id="IPR040442">
    <property type="entry name" value="Pyrv_kinase-like_dom_sf"/>
</dbReference>
<evidence type="ECO:0000256" key="2">
    <source>
        <dbReference type="ARBA" id="ARBA00011424"/>
    </source>
</evidence>